<evidence type="ECO:0000313" key="1">
    <source>
        <dbReference type="EMBL" id="KAF5833152.1"/>
    </source>
</evidence>
<comment type="caution">
    <text evidence="1">The sequence shown here is derived from an EMBL/GenBank/DDBJ whole genome shotgun (WGS) entry which is preliminary data.</text>
</comment>
<reference evidence="1" key="1">
    <citation type="submission" date="2017-08" db="EMBL/GenBank/DDBJ databases">
        <authorList>
            <person name="Polle J.E."/>
            <person name="Barry K."/>
            <person name="Cushman J."/>
            <person name="Schmutz J."/>
            <person name="Tran D."/>
            <person name="Hathwaick L.T."/>
            <person name="Yim W.C."/>
            <person name="Jenkins J."/>
            <person name="Mckie-Krisberg Z.M."/>
            <person name="Prochnik S."/>
            <person name="Lindquist E."/>
            <person name="Dockter R.B."/>
            <person name="Adam C."/>
            <person name="Molina H."/>
            <person name="Bunkerborg J."/>
            <person name="Jin E."/>
            <person name="Buchheim M."/>
            <person name="Magnuson J."/>
        </authorList>
    </citation>
    <scope>NUCLEOTIDE SEQUENCE</scope>
    <source>
        <strain evidence="1">CCAP 19/18</strain>
    </source>
</reference>
<proteinExistence type="predicted"/>
<evidence type="ECO:0000313" key="2">
    <source>
        <dbReference type="Proteomes" id="UP000815325"/>
    </source>
</evidence>
<protein>
    <recommendedName>
        <fullName evidence="3">Encoded protein</fullName>
    </recommendedName>
</protein>
<sequence length="60" mass="6831">MFVQPLPIILRIQFQLRYTDHLALRAWQFKPEPLCLRHPPAQAQGLSAAETASQMSTNQA</sequence>
<keyword evidence="2" id="KW-1185">Reference proteome</keyword>
<dbReference type="Proteomes" id="UP000815325">
    <property type="component" value="Unassembled WGS sequence"/>
</dbReference>
<evidence type="ECO:0008006" key="3">
    <source>
        <dbReference type="Google" id="ProtNLM"/>
    </source>
</evidence>
<gene>
    <name evidence="1" type="ORF">DUNSADRAFT_10641</name>
</gene>
<accession>A0ABQ7GEW4</accession>
<organism evidence="1 2">
    <name type="scientific">Dunaliella salina</name>
    <name type="common">Green alga</name>
    <name type="synonym">Protococcus salinus</name>
    <dbReference type="NCBI Taxonomy" id="3046"/>
    <lineage>
        <taxon>Eukaryota</taxon>
        <taxon>Viridiplantae</taxon>
        <taxon>Chlorophyta</taxon>
        <taxon>core chlorophytes</taxon>
        <taxon>Chlorophyceae</taxon>
        <taxon>CS clade</taxon>
        <taxon>Chlamydomonadales</taxon>
        <taxon>Dunaliellaceae</taxon>
        <taxon>Dunaliella</taxon>
    </lineage>
</organism>
<name>A0ABQ7GEW4_DUNSA</name>
<dbReference type="EMBL" id="MU069827">
    <property type="protein sequence ID" value="KAF5833152.1"/>
    <property type="molecule type" value="Genomic_DNA"/>
</dbReference>